<keyword evidence="1" id="KW-0547">Nucleotide-binding</keyword>
<dbReference type="Gene3D" id="3.90.320.10">
    <property type="match status" value="1"/>
</dbReference>
<evidence type="ECO:0000256" key="4">
    <source>
        <dbReference type="ARBA" id="ARBA00022806"/>
    </source>
</evidence>
<evidence type="ECO:0000256" key="2">
    <source>
        <dbReference type="ARBA" id="ARBA00022763"/>
    </source>
</evidence>
<keyword evidence="5" id="KW-0067">ATP-binding</keyword>
<evidence type="ECO:0000256" key="1">
    <source>
        <dbReference type="ARBA" id="ARBA00022741"/>
    </source>
</evidence>
<dbReference type="GO" id="GO:0016787">
    <property type="term" value="F:hydrolase activity"/>
    <property type="evidence" value="ECO:0007669"/>
    <property type="project" value="UniProtKB-KW"/>
</dbReference>
<evidence type="ECO:0000256" key="7">
    <source>
        <dbReference type="ARBA" id="ARBA00023204"/>
    </source>
</evidence>
<comment type="caution">
    <text evidence="9">The sequence shown here is derived from an EMBL/GenBank/DDBJ whole genome shotgun (WGS) entry which is preliminary data.</text>
</comment>
<keyword evidence="3" id="KW-0378">Hydrolase</keyword>
<dbReference type="Proteomes" id="UP000665181">
    <property type="component" value="Unassembled WGS sequence"/>
</dbReference>
<name>A0A8I1WDN8_BACIU</name>
<proteinExistence type="predicted"/>
<evidence type="ECO:0000256" key="3">
    <source>
        <dbReference type="ARBA" id="ARBA00022801"/>
    </source>
</evidence>
<reference evidence="9" key="1">
    <citation type="submission" date="2021-03" db="EMBL/GenBank/DDBJ databases">
        <title>Isolation of Bacillus subtilis from fermented food sample.</title>
        <authorList>
            <person name="Lakshmanan V."/>
            <person name="Athira K."/>
            <person name="Rajagopal K."/>
        </authorList>
    </citation>
    <scope>NUCLEOTIDE SEQUENCE</scope>
    <source>
        <strain evidence="9">S1</strain>
    </source>
</reference>
<evidence type="ECO:0000256" key="6">
    <source>
        <dbReference type="ARBA" id="ARBA00023125"/>
    </source>
</evidence>
<keyword evidence="6" id="KW-0238">DNA-binding</keyword>
<dbReference type="RefSeq" id="WP_163190250.1">
    <property type="nucleotide sequence ID" value="NZ_JAGFPW010000005.1"/>
</dbReference>
<protein>
    <submittedName>
        <fullName evidence="9">PD-(D/E)XK nuclease family protein</fullName>
    </submittedName>
</protein>
<dbReference type="GO" id="GO:0004386">
    <property type="term" value="F:helicase activity"/>
    <property type="evidence" value="ECO:0007669"/>
    <property type="project" value="UniProtKB-KW"/>
</dbReference>
<dbReference type="InterPro" id="IPR038726">
    <property type="entry name" value="PDDEXK_AddAB-type"/>
</dbReference>
<dbReference type="InterPro" id="IPR011604">
    <property type="entry name" value="PDDEXK-like_dom_sf"/>
</dbReference>
<keyword evidence="7" id="KW-0234">DNA repair</keyword>
<dbReference type="GO" id="GO:0005524">
    <property type="term" value="F:ATP binding"/>
    <property type="evidence" value="ECO:0007669"/>
    <property type="project" value="UniProtKB-KW"/>
</dbReference>
<dbReference type="EMBL" id="JAGFPW010000005">
    <property type="protein sequence ID" value="MBO3794316.1"/>
    <property type="molecule type" value="Genomic_DNA"/>
</dbReference>
<sequence length="244" mass="28919">MEITVSDLYDFKACPLRFKFMKIDKVCKEITSNDGIRESLQSVINYYYFHLKQGQQIPLSSLKEKFSSIWNGNLDLYDIYAGDKRNQRKKELEAIGMLNNFYMKQKYEPDLVIASNLDFRIPFGDNFFIKGNIPVIRETSAGIEIVVHKMGKHKYDEFWQKTDMGLTLMAMAYESMFKKEIDNIIVHALHSGSVHYIHRKKEDYKRLTKTIRMVKESIEKKWLYPRETYACDKCPAKNLCMEWR</sequence>
<dbReference type="AlphaFoldDB" id="A0A8I1WDN8"/>
<keyword evidence="4" id="KW-0347">Helicase</keyword>
<gene>
    <name evidence="9" type="ORF">J5227_08335</name>
</gene>
<evidence type="ECO:0000256" key="5">
    <source>
        <dbReference type="ARBA" id="ARBA00022840"/>
    </source>
</evidence>
<evidence type="ECO:0000259" key="8">
    <source>
        <dbReference type="Pfam" id="PF12705"/>
    </source>
</evidence>
<organism evidence="9 10">
    <name type="scientific">Bacillus subtilis</name>
    <dbReference type="NCBI Taxonomy" id="1423"/>
    <lineage>
        <taxon>Bacteria</taxon>
        <taxon>Bacillati</taxon>
        <taxon>Bacillota</taxon>
        <taxon>Bacilli</taxon>
        <taxon>Bacillales</taxon>
        <taxon>Bacillaceae</taxon>
        <taxon>Bacillus</taxon>
    </lineage>
</organism>
<evidence type="ECO:0000313" key="10">
    <source>
        <dbReference type="Proteomes" id="UP000665181"/>
    </source>
</evidence>
<dbReference type="Pfam" id="PF12705">
    <property type="entry name" value="PDDEXK_1"/>
    <property type="match status" value="1"/>
</dbReference>
<feature type="domain" description="PD-(D/E)XK endonuclease-like" evidence="8">
    <location>
        <begin position="3"/>
        <end position="240"/>
    </location>
</feature>
<dbReference type="GO" id="GO:0003677">
    <property type="term" value="F:DNA binding"/>
    <property type="evidence" value="ECO:0007669"/>
    <property type="project" value="UniProtKB-KW"/>
</dbReference>
<dbReference type="GO" id="GO:0006281">
    <property type="term" value="P:DNA repair"/>
    <property type="evidence" value="ECO:0007669"/>
    <property type="project" value="UniProtKB-KW"/>
</dbReference>
<keyword evidence="2" id="KW-0227">DNA damage</keyword>
<accession>A0A8I1WDN8</accession>
<evidence type="ECO:0000313" key="9">
    <source>
        <dbReference type="EMBL" id="MBO3794316.1"/>
    </source>
</evidence>